<name>A0A7S1QU26_NEODS</name>
<evidence type="ECO:0000313" key="1">
    <source>
        <dbReference type="EMBL" id="CAD9147766.1"/>
    </source>
</evidence>
<dbReference type="EMBL" id="HBGF01046552">
    <property type="protein sequence ID" value="CAD9147766.1"/>
    <property type="molecule type" value="Transcribed_RNA"/>
</dbReference>
<dbReference type="InterPro" id="IPR025245">
    <property type="entry name" value="DUF4197"/>
</dbReference>
<dbReference type="AlphaFoldDB" id="A0A7S1QU26"/>
<evidence type="ECO:0008006" key="2">
    <source>
        <dbReference type="Google" id="ProtNLM"/>
    </source>
</evidence>
<proteinExistence type="predicted"/>
<reference evidence="1" key="1">
    <citation type="submission" date="2021-01" db="EMBL/GenBank/DDBJ databases">
        <authorList>
            <person name="Corre E."/>
            <person name="Pelletier E."/>
            <person name="Niang G."/>
            <person name="Scheremetjew M."/>
            <person name="Finn R."/>
            <person name="Kale V."/>
            <person name="Holt S."/>
            <person name="Cochrane G."/>
            <person name="Meng A."/>
            <person name="Brown T."/>
            <person name="Cohen L."/>
        </authorList>
    </citation>
    <scope>NUCLEOTIDE SEQUENCE</scope>
    <source>
        <strain evidence="1">CCAP 1951/1</strain>
    </source>
</reference>
<dbReference type="Pfam" id="PF13852">
    <property type="entry name" value="DUF4197"/>
    <property type="match status" value="1"/>
</dbReference>
<sequence>MDLLKKVSDAAGSAADSVAGSLGLNDLDESKVAAALTEALQVATDKAVALVSTPDGFLSNKRIRVPVPKEIEPVHSALSKLPGFDSVMEEFEVALNRAAEVASKEAKDIFAPVIAALSFEKAFEILNGASHAATEFFEACTRKVLYGKFLPVVTERMHDVGLVAVWEKIKEYVSKVPLLSMPDFDLNDYVTTRALDGLFVVLGDKEENIRKDPAARVTPLLQEVFKHAGK</sequence>
<protein>
    <recommendedName>
        <fullName evidence="2">DUF4197 domain-containing protein</fullName>
    </recommendedName>
</protein>
<organism evidence="1">
    <name type="scientific">Neobodo designis</name>
    <name type="common">Flagellated protozoan</name>
    <name type="synonym">Bodo designis</name>
    <dbReference type="NCBI Taxonomy" id="312471"/>
    <lineage>
        <taxon>Eukaryota</taxon>
        <taxon>Discoba</taxon>
        <taxon>Euglenozoa</taxon>
        <taxon>Kinetoplastea</taxon>
        <taxon>Metakinetoplastina</taxon>
        <taxon>Neobodonida</taxon>
        <taxon>Neobodo</taxon>
    </lineage>
</organism>
<accession>A0A7S1QU26</accession>
<gene>
    <name evidence="1" type="ORF">NDES1114_LOCUS31146</name>
</gene>